<sequence length="447" mass="48321">MSDTRFAYASRFEVYTTLVAFLKTAGWSIVYERQPGVNTAYAVSVLAGTSDRTLQAPPVVAIHWNPIGVGSILFQGFRNEGTLSYGTSDLFGDDIEIPIVISRPLGSQWDLDPSTITYTLTDHLVLTPEMGSWDILNTTYAFAYQPSPGNSYSIHVKGVFQTSAPAITAAAGIGIRNTGNIFVRLFLDSVAGVNQVILDTYDGAAYSPTGVVPIGYAPGSSLELRLDQFGGMIIGYYRVGAGSWTQVGTKLVNEDVFFDGNEECGLFSYSSDAAWTSNWYAFRWGNHAFGIGDPLFRGGLLSLTPAATGDCCIYADSQRFTVLEDPAAGANKLIHAGVYDDHTGTRVLDNQLCIVDPYNLRAMLYSQTTGTGKFRQGLSPETAAAALGQPMSIDGTYLVIDEQPQVRTGDFILHPYFVGIQGIEKQIAGEVRGLYRTGNGPANYDLI</sequence>
<dbReference type="AlphaFoldDB" id="A0A0G1Z179"/>
<accession>A0A0G1Z179</accession>
<dbReference type="Proteomes" id="UP000034588">
    <property type="component" value="Unassembled WGS sequence"/>
</dbReference>
<organism evidence="1 2">
    <name type="scientific">Candidatus Gottesmanbacteria bacterium GW2011_GWB1_49_7</name>
    <dbReference type="NCBI Taxonomy" id="1618448"/>
    <lineage>
        <taxon>Bacteria</taxon>
        <taxon>Candidatus Gottesmaniibacteriota</taxon>
    </lineage>
</organism>
<dbReference type="EMBL" id="LCQD01000012">
    <property type="protein sequence ID" value="KKW12454.1"/>
    <property type="molecule type" value="Genomic_DNA"/>
</dbReference>
<proteinExistence type="predicted"/>
<comment type="caution">
    <text evidence="1">The sequence shown here is derived from an EMBL/GenBank/DDBJ whole genome shotgun (WGS) entry which is preliminary data.</text>
</comment>
<evidence type="ECO:0000313" key="1">
    <source>
        <dbReference type="EMBL" id="KKW12454.1"/>
    </source>
</evidence>
<reference evidence="1 2" key="1">
    <citation type="journal article" date="2015" name="Nature">
        <title>rRNA introns, odd ribosomes, and small enigmatic genomes across a large radiation of phyla.</title>
        <authorList>
            <person name="Brown C.T."/>
            <person name="Hug L.A."/>
            <person name="Thomas B.C."/>
            <person name="Sharon I."/>
            <person name="Castelle C.J."/>
            <person name="Singh A."/>
            <person name="Wilkins M.J."/>
            <person name="Williams K.H."/>
            <person name="Banfield J.F."/>
        </authorList>
    </citation>
    <scope>NUCLEOTIDE SEQUENCE [LARGE SCALE GENOMIC DNA]</scope>
</reference>
<name>A0A0G1Z179_9BACT</name>
<feature type="non-terminal residue" evidence="1">
    <location>
        <position position="447"/>
    </location>
</feature>
<protein>
    <submittedName>
        <fullName evidence="1">Uncharacterized protein</fullName>
    </submittedName>
</protein>
<gene>
    <name evidence="1" type="ORF">UY48_C0012G0001</name>
</gene>
<evidence type="ECO:0000313" key="2">
    <source>
        <dbReference type="Proteomes" id="UP000034588"/>
    </source>
</evidence>